<accession>A0A6J4V1L3</accession>
<feature type="region of interest" description="Disordered" evidence="1">
    <location>
        <begin position="1"/>
        <end position="23"/>
    </location>
</feature>
<dbReference type="EMBL" id="CADCWG010000202">
    <property type="protein sequence ID" value="CAA9565444.1"/>
    <property type="molecule type" value="Genomic_DNA"/>
</dbReference>
<sequence length="23" mass="2487">TSRRCVTRPTTPAETTGPLAKWG</sequence>
<feature type="non-terminal residue" evidence="2">
    <location>
        <position position="23"/>
    </location>
</feature>
<proteinExistence type="predicted"/>
<evidence type="ECO:0000313" key="2">
    <source>
        <dbReference type="EMBL" id="CAA9565444.1"/>
    </source>
</evidence>
<evidence type="ECO:0000256" key="1">
    <source>
        <dbReference type="SAM" id="MobiDB-lite"/>
    </source>
</evidence>
<protein>
    <submittedName>
        <fullName evidence="2">Uncharacterized protein</fullName>
    </submittedName>
</protein>
<organism evidence="2">
    <name type="scientific">uncultured Thermomicrobiales bacterium</name>
    <dbReference type="NCBI Taxonomy" id="1645740"/>
    <lineage>
        <taxon>Bacteria</taxon>
        <taxon>Pseudomonadati</taxon>
        <taxon>Thermomicrobiota</taxon>
        <taxon>Thermomicrobia</taxon>
        <taxon>Thermomicrobiales</taxon>
        <taxon>environmental samples</taxon>
    </lineage>
</organism>
<name>A0A6J4V1L3_9BACT</name>
<gene>
    <name evidence="2" type="ORF">AVDCRST_MAG49-3011</name>
</gene>
<feature type="non-terminal residue" evidence="2">
    <location>
        <position position="1"/>
    </location>
</feature>
<reference evidence="2" key="1">
    <citation type="submission" date="2020-02" db="EMBL/GenBank/DDBJ databases">
        <authorList>
            <person name="Meier V. D."/>
        </authorList>
    </citation>
    <scope>NUCLEOTIDE SEQUENCE</scope>
    <source>
        <strain evidence="2">AVDCRST_MAG49</strain>
    </source>
</reference>
<dbReference type="AlphaFoldDB" id="A0A6J4V1L3"/>